<evidence type="ECO:0000313" key="1">
    <source>
        <dbReference type="EMBL" id="KAF2711377.1"/>
    </source>
</evidence>
<keyword evidence="2" id="KW-1185">Reference proteome</keyword>
<sequence length="133" mass="15312">MHRLHISVQLPLLLTVFAISLPMIRYALWLHHPPLRLTIQYTPIGRPTQSQCPPLAQLKNAQFAPRLHAHGASRLTVNWTFRFLQKKFKTISTPMQSCMSIHLGPNGASRWRKATSLRIEYACMYACMRSDCQ</sequence>
<reference evidence="1" key="1">
    <citation type="journal article" date="2020" name="Stud. Mycol.">
        <title>101 Dothideomycetes genomes: a test case for predicting lifestyles and emergence of pathogens.</title>
        <authorList>
            <person name="Haridas S."/>
            <person name="Albert R."/>
            <person name="Binder M."/>
            <person name="Bloem J."/>
            <person name="Labutti K."/>
            <person name="Salamov A."/>
            <person name="Andreopoulos B."/>
            <person name="Baker S."/>
            <person name="Barry K."/>
            <person name="Bills G."/>
            <person name="Bluhm B."/>
            <person name="Cannon C."/>
            <person name="Castanera R."/>
            <person name="Culley D."/>
            <person name="Daum C."/>
            <person name="Ezra D."/>
            <person name="Gonzalez J."/>
            <person name="Henrissat B."/>
            <person name="Kuo A."/>
            <person name="Liang C."/>
            <person name="Lipzen A."/>
            <person name="Lutzoni F."/>
            <person name="Magnuson J."/>
            <person name="Mondo S."/>
            <person name="Nolan M."/>
            <person name="Ohm R."/>
            <person name="Pangilinan J."/>
            <person name="Park H.-J."/>
            <person name="Ramirez L."/>
            <person name="Alfaro M."/>
            <person name="Sun H."/>
            <person name="Tritt A."/>
            <person name="Yoshinaga Y."/>
            <person name="Zwiers L.-H."/>
            <person name="Turgeon B."/>
            <person name="Goodwin S."/>
            <person name="Spatafora J."/>
            <person name="Crous P."/>
            <person name="Grigoriev I."/>
        </authorList>
    </citation>
    <scope>NUCLEOTIDE SEQUENCE</scope>
    <source>
        <strain evidence="1">CBS 279.74</strain>
    </source>
</reference>
<dbReference type="Proteomes" id="UP000799428">
    <property type="component" value="Unassembled WGS sequence"/>
</dbReference>
<name>A0A6G1KG92_9PLEO</name>
<dbReference type="AlphaFoldDB" id="A0A6G1KG92"/>
<organism evidence="1 2">
    <name type="scientific">Pleomassaria siparia CBS 279.74</name>
    <dbReference type="NCBI Taxonomy" id="1314801"/>
    <lineage>
        <taxon>Eukaryota</taxon>
        <taxon>Fungi</taxon>
        <taxon>Dikarya</taxon>
        <taxon>Ascomycota</taxon>
        <taxon>Pezizomycotina</taxon>
        <taxon>Dothideomycetes</taxon>
        <taxon>Pleosporomycetidae</taxon>
        <taxon>Pleosporales</taxon>
        <taxon>Pleomassariaceae</taxon>
        <taxon>Pleomassaria</taxon>
    </lineage>
</organism>
<accession>A0A6G1KG92</accession>
<proteinExistence type="predicted"/>
<protein>
    <submittedName>
        <fullName evidence="1">Uncharacterized protein</fullName>
    </submittedName>
</protein>
<evidence type="ECO:0000313" key="2">
    <source>
        <dbReference type="Proteomes" id="UP000799428"/>
    </source>
</evidence>
<gene>
    <name evidence="1" type="ORF">K504DRAFT_218438</name>
</gene>
<dbReference type="EMBL" id="MU005767">
    <property type="protein sequence ID" value="KAF2711377.1"/>
    <property type="molecule type" value="Genomic_DNA"/>
</dbReference>